<evidence type="ECO:0000256" key="2">
    <source>
        <dbReference type="ARBA" id="ARBA00022603"/>
    </source>
</evidence>
<evidence type="ECO:0000259" key="4">
    <source>
        <dbReference type="Pfam" id="PF08241"/>
    </source>
</evidence>
<dbReference type="GO" id="GO:0008757">
    <property type="term" value="F:S-adenosylmethionine-dependent methyltransferase activity"/>
    <property type="evidence" value="ECO:0007669"/>
    <property type="project" value="InterPro"/>
</dbReference>
<comment type="similarity">
    <text evidence="1">Belongs to the methyltransferase superfamily.</text>
</comment>
<keyword evidence="6" id="KW-1185">Reference proteome</keyword>
<feature type="domain" description="Methyltransferase type 11" evidence="4">
    <location>
        <begin position="42"/>
        <end position="134"/>
    </location>
</feature>
<evidence type="ECO:0000256" key="1">
    <source>
        <dbReference type="ARBA" id="ARBA00008361"/>
    </source>
</evidence>
<dbReference type="SUPFAM" id="SSF53335">
    <property type="entry name" value="S-adenosyl-L-methionine-dependent methyltransferases"/>
    <property type="match status" value="1"/>
</dbReference>
<dbReference type="InterPro" id="IPR029063">
    <property type="entry name" value="SAM-dependent_MTases_sf"/>
</dbReference>
<accession>A0A1C3EPJ2</accession>
<evidence type="ECO:0000313" key="6">
    <source>
        <dbReference type="Proteomes" id="UP000094936"/>
    </source>
</evidence>
<organism evidence="5 6">
    <name type="scientific">Veronia pacifica</name>
    <dbReference type="NCBI Taxonomy" id="1080227"/>
    <lineage>
        <taxon>Bacteria</taxon>
        <taxon>Pseudomonadati</taxon>
        <taxon>Pseudomonadota</taxon>
        <taxon>Gammaproteobacteria</taxon>
        <taxon>Vibrionales</taxon>
        <taxon>Vibrionaceae</taxon>
        <taxon>Veronia</taxon>
    </lineage>
</organism>
<dbReference type="GO" id="GO:0032259">
    <property type="term" value="P:methylation"/>
    <property type="evidence" value="ECO:0007669"/>
    <property type="project" value="UniProtKB-KW"/>
</dbReference>
<dbReference type="InterPro" id="IPR013216">
    <property type="entry name" value="Methyltransf_11"/>
</dbReference>
<name>A0A1C3EPJ2_9GAMM</name>
<proteinExistence type="inferred from homology"/>
<dbReference type="Gene3D" id="3.40.50.150">
    <property type="entry name" value="Vaccinia Virus protein VP39"/>
    <property type="match status" value="1"/>
</dbReference>
<dbReference type="EMBL" id="LYBM01000006">
    <property type="protein sequence ID" value="ODA35143.1"/>
    <property type="molecule type" value="Genomic_DNA"/>
</dbReference>
<dbReference type="Pfam" id="PF08241">
    <property type="entry name" value="Methyltransf_11"/>
    <property type="match status" value="1"/>
</dbReference>
<reference evidence="5 6" key="1">
    <citation type="submission" date="2016-05" db="EMBL/GenBank/DDBJ databases">
        <title>Genomic Taxonomy of the Vibrionaceae.</title>
        <authorList>
            <person name="Gomez-Gil B."/>
            <person name="Enciso-Ibarra J."/>
        </authorList>
    </citation>
    <scope>NUCLEOTIDE SEQUENCE [LARGE SCALE GENOMIC DNA]</scope>
    <source>
        <strain evidence="5 6">CAIM 1920</strain>
    </source>
</reference>
<evidence type="ECO:0000256" key="3">
    <source>
        <dbReference type="ARBA" id="ARBA00022679"/>
    </source>
</evidence>
<dbReference type="CDD" id="cd02440">
    <property type="entry name" value="AdoMet_MTases"/>
    <property type="match status" value="1"/>
</dbReference>
<dbReference type="RefSeq" id="WP_068900068.1">
    <property type="nucleotide sequence ID" value="NZ_JBHUIF010000013.1"/>
</dbReference>
<comment type="caution">
    <text evidence="5">The sequence shown here is derived from an EMBL/GenBank/DDBJ whole genome shotgun (WGS) entry which is preliminary data.</text>
</comment>
<dbReference type="Proteomes" id="UP000094936">
    <property type="component" value="Unassembled WGS sequence"/>
</dbReference>
<dbReference type="STRING" id="1080227.A8L45_05585"/>
<keyword evidence="3" id="KW-0808">Transferase</keyword>
<evidence type="ECO:0000313" key="5">
    <source>
        <dbReference type="EMBL" id="ODA35143.1"/>
    </source>
</evidence>
<keyword evidence="2" id="KW-0489">Methyltransferase</keyword>
<dbReference type="PANTHER" id="PTHR44942">
    <property type="entry name" value="METHYLTRANSF_11 DOMAIN-CONTAINING PROTEIN"/>
    <property type="match status" value="1"/>
</dbReference>
<protein>
    <recommendedName>
        <fullName evidence="4">Methyltransferase type 11 domain-containing protein</fullName>
    </recommendedName>
</protein>
<gene>
    <name evidence="5" type="ORF">A8L45_05585</name>
</gene>
<sequence length="254" mass="29231">MKNSKERFTEKVADYVRFRPDYPEDVIDILAHYADKKSQVADVGSGTGIFSKQLLESGYCVYGVEPNDNMRQAAEDALSDDVSFTSLNGSAESTGLDAASVNMITAAQSFHWFNNIATKEEFRRILTHDGVVAIIWNKRDLRSLFHREYDQLLKRYAVDYLKVTHLSITDQEVEAFFDHFEKKHVCPHRQMMNFEQLVGRLRSSSYCPPQGSGEYQILVDQLEKLFNSHREGDHLYFEYQTCVYVGRMAVESPL</sequence>
<dbReference type="AlphaFoldDB" id="A0A1C3EPJ2"/>
<dbReference type="InterPro" id="IPR051052">
    <property type="entry name" value="Diverse_substrate_MTase"/>
</dbReference>
<dbReference type="PANTHER" id="PTHR44942:SF4">
    <property type="entry name" value="METHYLTRANSFERASE TYPE 11 DOMAIN-CONTAINING PROTEIN"/>
    <property type="match status" value="1"/>
</dbReference>